<proteinExistence type="predicted"/>
<reference evidence="9" key="1">
    <citation type="submission" date="2013-07" db="EMBL/GenBank/DDBJ databases">
        <title>The genome of Eucalyptus grandis.</title>
        <authorList>
            <person name="Schmutz J."/>
            <person name="Hayes R."/>
            <person name="Myburg A."/>
            <person name="Tuskan G."/>
            <person name="Grattapaglia D."/>
            <person name="Rokhsar D.S."/>
        </authorList>
    </citation>
    <scope>NUCLEOTIDE SEQUENCE</scope>
    <source>
        <tissue evidence="9">Leaf extractions</tissue>
    </source>
</reference>
<keyword evidence="6" id="KW-0472">Membrane</keyword>
<evidence type="ECO:0000313" key="9">
    <source>
        <dbReference type="EMBL" id="KCW46131.1"/>
    </source>
</evidence>
<keyword evidence="5 7" id="KW-0040">ANK repeat</keyword>
<dbReference type="PANTHER" id="PTHR24186">
    <property type="entry name" value="PROTEIN PHOSPHATASE 1 REGULATORY SUBUNIT"/>
    <property type="match status" value="1"/>
</dbReference>
<evidence type="ECO:0000256" key="5">
    <source>
        <dbReference type="ARBA" id="ARBA00023043"/>
    </source>
</evidence>
<protein>
    <recommendedName>
        <fullName evidence="8">PGG domain-containing protein</fullName>
    </recommendedName>
</protein>
<sequence length="448" mass="50599">MAFVDSGLRFLGQRAFHSKLTGRLTHGEMDVKVSINDQEIWKQRRRRLEALIRADRGQRQHDPAQPDKFISPLLYQAAKEGGVDKFIKALEDHCVMEEVSLPILLGLRSPAKNTLLHAAAESDDIVRAVIDFVHENLITCKNSRRETPLHIAARAGKSGAVELLLPQGKPRCIDHTGNSALHEAVRNRHYEVIRMLVSEDPNPLYRQNKESKSPWCIAVETGDVEVLKLLLEAPNDGEDQRRSESQRVFGMSPVHLAIMYQKTDMLREMWKKKPWLFLLKDAGSGTPLHFTAYTNYLDRVKFLIEKLPTSALEQDNKDGYLPIHVACTMNHVRIVKELLWQWPDPAEFPVRLGQNILHRLTRIILVSAGIPRSGELAICKPTGWSPRKRLEPPELDRYKDQANTRTVVAALVASVTFTSVFSVRGGFNGSDLDAGFPILLHKPCTKSS</sequence>
<dbReference type="Pfam" id="PF13962">
    <property type="entry name" value="PGG"/>
    <property type="match status" value="1"/>
</dbReference>
<dbReference type="EMBL" id="KK198763">
    <property type="protein sequence ID" value="KCW46131.1"/>
    <property type="molecule type" value="Genomic_DNA"/>
</dbReference>
<feature type="repeat" description="ANK" evidence="7">
    <location>
        <begin position="176"/>
        <end position="208"/>
    </location>
</feature>
<keyword evidence="4" id="KW-1133">Transmembrane helix</keyword>
<keyword evidence="3" id="KW-0677">Repeat</keyword>
<dbReference type="SMART" id="SM00248">
    <property type="entry name" value="ANK"/>
    <property type="match status" value="6"/>
</dbReference>
<dbReference type="GO" id="GO:0016020">
    <property type="term" value="C:membrane"/>
    <property type="evidence" value="ECO:0007669"/>
    <property type="project" value="UniProtKB-SubCell"/>
</dbReference>
<feature type="repeat" description="ANK" evidence="7">
    <location>
        <begin position="144"/>
        <end position="168"/>
    </location>
</feature>
<dbReference type="SUPFAM" id="SSF48403">
    <property type="entry name" value="Ankyrin repeat"/>
    <property type="match status" value="1"/>
</dbReference>
<dbReference type="PROSITE" id="PS50297">
    <property type="entry name" value="ANK_REP_REGION"/>
    <property type="match status" value="2"/>
</dbReference>
<name>A0A058ZXP0_EUCGR</name>
<evidence type="ECO:0000256" key="6">
    <source>
        <dbReference type="ARBA" id="ARBA00023136"/>
    </source>
</evidence>
<evidence type="ECO:0000256" key="2">
    <source>
        <dbReference type="ARBA" id="ARBA00022692"/>
    </source>
</evidence>
<dbReference type="InterPro" id="IPR036770">
    <property type="entry name" value="Ankyrin_rpt-contain_sf"/>
</dbReference>
<organism evidence="9">
    <name type="scientific">Eucalyptus grandis</name>
    <name type="common">Flooded gum</name>
    <dbReference type="NCBI Taxonomy" id="71139"/>
    <lineage>
        <taxon>Eukaryota</taxon>
        <taxon>Viridiplantae</taxon>
        <taxon>Streptophyta</taxon>
        <taxon>Embryophyta</taxon>
        <taxon>Tracheophyta</taxon>
        <taxon>Spermatophyta</taxon>
        <taxon>Magnoliopsida</taxon>
        <taxon>eudicotyledons</taxon>
        <taxon>Gunneridae</taxon>
        <taxon>Pentapetalae</taxon>
        <taxon>rosids</taxon>
        <taxon>malvids</taxon>
        <taxon>Myrtales</taxon>
        <taxon>Myrtaceae</taxon>
        <taxon>Myrtoideae</taxon>
        <taxon>Eucalypteae</taxon>
        <taxon>Eucalyptus</taxon>
    </lineage>
</organism>
<dbReference type="PROSITE" id="PS50088">
    <property type="entry name" value="ANK_REPEAT"/>
    <property type="match status" value="2"/>
</dbReference>
<gene>
    <name evidence="9" type="ORF">EUGRSUZ_K00053</name>
</gene>
<dbReference type="InParanoid" id="A0A058ZXP0"/>
<evidence type="ECO:0000256" key="7">
    <source>
        <dbReference type="PROSITE-ProRule" id="PRU00023"/>
    </source>
</evidence>
<dbReference type="InterPro" id="IPR002110">
    <property type="entry name" value="Ankyrin_rpt"/>
</dbReference>
<evidence type="ECO:0000256" key="4">
    <source>
        <dbReference type="ARBA" id="ARBA00022989"/>
    </source>
</evidence>
<evidence type="ECO:0000256" key="1">
    <source>
        <dbReference type="ARBA" id="ARBA00004141"/>
    </source>
</evidence>
<dbReference type="Gramene" id="KCW46131">
    <property type="protein sequence ID" value="KCW46131"/>
    <property type="gene ID" value="EUGRSUZ_K00053"/>
</dbReference>
<dbReference type="AlphaFoldDB" id="A0A058ZXP0"/>
<dbReference type="InterPro" id="IPR026961">
    <property type="entry name" value="PGG_dom"/>
</dbReference>
<evidence type="ECO:0000256" key="3">
    <source>
        <dbReference type="ARBA" id="ARBA00022737"/>
    </source>
</evidence>
<feature type="domain" description="PGG" evidence="8">
    <location>
        <begin position="397"/>
        <end position="442"/>
    </location>
</feature>
<dbReference type="OMA" id="MEHELYW"/>
<dbReference type="STRING" id="71139.A0A058ZXP0"/>
<dbReference type="Gene3D" id="1.25.40.20">
    <property type="entry name" value="Ankyrin repeat-containing domain"/>
    <property type="match status" value="1"/>
</dbReference>
<evidence type="ECO:0000259" key="8">
    <source>
        <dbReference type="Pfam" id="PF13962"/>
    </source>
</evidence>
<keyword evidence="2" id="KW-0812">Transmembrane</keyword>
<comment type="subcellular location">
    <subcellularLocation>
        <location evidence="1">Membrane</location>
        <topology evidence="1">Multi-pass membrane protein</topology>
    </subcellularLocation>
</comment>
<accession>A0A058ZXP0</accession>
<dbReference type="PANTHER" id="PTHR24186:SF46">
    <property type="entry name" value="PROTEIN ACCELERATED CELL DEATH 6-LIKE"/>
    <property type="match status" value="1"/>
</dbReference>
<dbReference type="Pfam" id="PF12796">
    <property type="entry name" value="Ank_2"/>
    <property type="match status" value="2"/>
</dbReference>